<dbReference type="AlphaFoldDB" id="A0A8C5S0A1"/>
<evidence type="ECO:0000256" key="3">
    <source>
        <dbReference type="ARBA" id="ARBA00006849"/>
    </source>
</evidence>
<dbReference type="GO" id="GO:0016491">
    <property type="term" value="F:oxidoreductase activity"/>
    <property type="evidence" value="ECO:0007669"/>
    <property type="project" value="UniProtKB-KW"/>
</dbReference>
<accession>A0A8C5S0A1</accession>
<keyword evidence="6" id="KW-0560">Oxidoreductase</keyword>
<dbReference type="Ensembl" id="ENSLLTT00000009919.1">
    <property type="protein sequence ID" value="ENSLLTP00000009556.1"/>
    <property type="gene ID" value="ENSLLTG00000007307.1"/>
</dbReference>
<name>A0A8C5S0A1_LATLA</name>
<dbReference type="Gene3D" id="1.10.150.120">
    <property type="entry name" value="[2Fe-2S]-binding domain"/>
    <property type="match status" value="1"/>
</dbReference>
<dbReference type="PROSITE" id="PS00197">
    <property type="entry name" value="2FE2S_FER_1"/>
    <property type="match status" value="1"/>
</dbReference>
<dbReference type="Gene3D" id="3.10.20.30">
    <property type="match status" value="1"/>
</dbReference>
<dbReference type="SUPFAM" id="SSF54292">
    <property type="entry name" value="2Fe-2S ferredoxin-like"/>
    <property type="match status" value="1"/>
</dbReference>
<keyword evidence="9" id="KW-0520">NAD</keyword>
<reference evidence="13" key="2">
    <citation type="submission" date="2025-09" db="UniProtKB">
        <authorList>
            <consortium name="Ensembl"/>
        </authorList>
    </citation>
    <scope>IDENTIFICATION</scope>
</reference>
<dbReference type="GeneTree" id="ENSGT00950000183114"/>
<evidence type="ECO:0000256" key="6">
    <source>
        <dbReference type="ARBA" id="ARBA00023002"/>
    </source>
</evidence>
<dbReference type="PANTHER" id="PTHR45444:SF3">
    <property type="entry name" value="XANTHINE DEHYDROGENASE"/>
    <property type="match status" value="1"/>
</dbReference>
<evidence type="ECO:0000313" key="13">
    <source>
        <dbReference type="Ensembl" id="ENSLLTP00000009556.1"/>
    </source>
</evidence>
<dbReference type="InterPro" id="IPR036010">
    <property type="entry name" value="2Fe-2S_ferredoxin-like_sf"/>
</dbReference>
<proteinExistence type="inferred from homology"/>
<dbReference type="InterPro" id="IPR012675">
    <property type="entry name" value="Beta-grasp_dom_sf"/>
</dbReference>
<evidence type="ECO:0000256" key="10">
    <source>
        <dbReference type="ARBA" id="ARBA00034078"/>
    </source>
</evidence>
<dbReference type="InterPro" id="IPR002888">
    <property type="entry name" value="2Fe-2S-bd"/>
</dbReference>
<evidence type="ECO:0000256" key="1">
    <source>
        <dbReference type="ARBA" id="ARBA00001924"/>
    </source>
</evidence>
<dbReference type="InterPro" id="IPR016208">
    <property type="entry name" value="Ald_Oxase/xanthine_DH-like"/>
</dbReference>
<sequence>MICFITVAKKGVKSGIIYLTTALLCNCHSGPKCGCTSRTTCIYFLPTCFLWKLKVMGKLFSQNIQSLMGINVSFLNNTSVSVHLTGTKYGCGIGGCGACTVMISTYNPETKKIHHYPANSCLLPLCCIHGAAITTVEGVGTTKTKLNPIQERLAKCFGSQCGFCTPGMVMSMYSLLRNHPEPSMEQIVASLDGDYLSSKNYFFLSMLVSNLDICQKKQLFLQIVLNLQQFVYTNGTKHIHKLMYNLIN</sequence>
<evidence type="ECO:0000256" key="9">
    <source>
        <dbReference type="ARBA" id="ARBA00023027"/>
    </source>
</evidence>
<dbReference type="Pfam" id="PF00111">
    <property type="entry name" value="Fer2"/>
    <property type="match status" value="1"/>
</dbReference>
<evidence type="ECO:0000256" key="8">
    <source>
        <dbReference type="ARBA" id="ARBA00023014"/>
    </source>
</evidence>
<comment type="cofactor">
    <cofactor evidence="1">
        <name>Mo-molybdopterin</name>
        <dbReference type="ChEBI" id="CHEBI:71302"/>
    </cofactor>
</comment>
<feature type="domain" description="[2Fe-2S]-binding" evidence="12">
    <location>
        <begin position="135"/>
        <end position="194"/>
    </location>
</feature>
<protein>
    <recommendedName>
        <fullName evidence="15">Aldehyde oxidase</fullName>
    </recommendedName>
</protein>
<keyword evidence="14" id="KW-1185">Reference proteome</keyword>
<organism evidence="13 14">
    <name type="scientific">Laticauda laticaudata</name>
    <name type="common">Blue-ringed sea krait</name>
    <name type="synonym">Blue-lipped sea krait</name>
    <dbReference type="NCBI Taxonomy" id="8630"/>
    <lineage>
        <taxon>Eukaryota</taxon>
        <taxon>Metazoa</taxon>
        <taxon>Chordata</taxon>
        <taxon>Craniata</taxon>
        <taxon>Vertebrata</taxon>
        <taxon>Euteleostomi</taxon>
        <taxon>Lepidosauria</taxon>
        <taxon>Squamata</taxon>
        <taxon>Bifurcata</taxon>
        <taxon>Unidentata</taxon>
        <taxon>Episquamata</taxon>
        <taxon>Toxicofera</taxon>
        <taxon>Serpentes</taxon>
        <taxon>Colubroidea</taxon>
        <taxon>Elapidae</taxon>
        <taxon>Laticaudinae</taxon>
        <taxon>Laticauda</taxon>
    </lineage>
</organism>
<dbReference type="InterPro" id="IPR006058">
    <property type="entry name" value="2Fe2S_fd_BS"/>
</dbReference>
<comment type="cofactor">
    <cofactor evidence="2">
        <name>FAD</name>
        <dbReference type="ChEBI" id="CHEBI:57692"/>
    </cofactor>
</comment>
<dbReference type="GO" id="GO:0051537">
    <property type="term" value="F:2 iron, 2 sulfur cluster binding"/>
    <property type="evidence" value="ECO:0007669"/>
    <property type="project" value="UniProtKB-KW"/>
</dbReference>
<comment type="similarity">
    <text evidence="3">Belongs to the xanthine dehydrogenase family.</text>
</comment>
<reference evidence="13" key="1">
    <citation type="submission" date="2025-08" db="UniProtKB">
        <authorList>
            <consortium name="Ensembl"/>
        </authorList>
    </citation>
    <scope>IDENTIFICATION</scope>
</reference>
<keyword evidence="8" id="KW-0411">Iron-sulfur</keyword>
<dbReference type="FunFam" id="3.10.20.30:FF:000012">
    <property type="entry name" value="Xanthine dehydrogenase/oxidase"/>
    <property type="match status" value="1"/>
</dbReference>
<evidence type="ECO:0000256" key="4">
    <source>
        <dbReference type="ARBA" id="ARBA00022714"/>
    </source>
</evidence>
<dbReference type="GO" id="GO:0005506">
    <property type="term" value="F:iron ion binding"/>
    <property type="evidence" value="ECO:0007669"/>
    <property type="project" value="InterPro"/>
</dbReference>
<dbReference type="Proteomes" id="UP000694406">
    <property type="component" value="Unplaced"/>
</dbReference>
<keyword evidence="7" id="KW-0408">Iron</keyword>
<evidence type="ECO:0000256" key="2">
    <source>
        <dbReference type="ARBA" id="ARBA00001974"/>
    </source>
</evidence>
<dbReference type="SUPFAM" id="SSF47741">
    <property type="entry name" value="CO dehydrogenase ISP C-domain like"/>
    <property type="match status" value="1"/>
</dbReference>
<comment type="cofactor">
    <cofactor evidence="10">
        <name>[2Fe-2S] cluster</name>
        <dbReference type="ChEBI" id="CHEBI:190135"/>
    </cofactor>
</comment>
<keyword evidence="5" id="KW-0479">Metal-binding</keyword>
<evidence type="ECO:0000259" key="11">
    <source>
        <dbReference type="Pfam" id="PF00111"/>
    </source>
</evidence>
<dbReference type="InterPro" id="IPR001041">
    <property type="entry name" value="2Fe-2S_ferredoxin-type"/>
</dbReference>
<evidence type="ECO:0000259" key="12">
    <source>
        <dbReference type="Pfam" id="PF01799"/>
    </source>
</evidence>
<feature type="domain" description="2Fe-2S ferredoxin-type" evidence="11">
    <location>
        <begin position="84"/>
        <end position="124"/>
    </location>
</feature>
<evidence type="ECO:0008006" key="15">
    <source>
        <dbReference type="Google" id="ProtNLM"/>
    </source>
</evidence>
<keyword evidence="4" id="KW-0001">2Fe-2S</keyword>
<dbReference type="PANTHER" id="PTHR45444">
    <property type="entry name" value="XANTHINE DEHYDROGENASE"/>
    <property type="match status" value="1"/>
</dbReference>
<evidence type="ECO:0000256" key="5">
    <source>
        <dbReference type="ARBA" id="ARBA00022723"/>
    </source>
</evidence>
<dbReference type="InterPro" id="IPR036884">
    <property type="entry name" value="2Fe-2S-bd_dom_sf"/>
</dbReference>
<dbReference type="Pfam" id="PF01799">
    <property type="entry name" value="Fer2_2"/>
    <property type="match status" value="1"/>
</dbReference>
<evidence type="ECO:0000256" key="7">
    <source>
        <dbReference type="ARBA" id="ARBA00023004"/>
    </source>
</evidence>
<evidence type="ECO:0000313" key="14">
    <source>
        <dbReference type="Proteomes" id="UP000694406"/>
    </source>
</evidence>